<evidence type="ECO:0000256" key="7">
    <source>
        <dbReference type="ARBA" id="ARBA00022989"/>
    </source>
</evidence>
<dbReference type="InterPro" id="IPR005018">
    <property type="entry name" value="DOMON_domain"/>
</dbReference>
<dbReference type="OrthoDB" id="6372137at2759"/>
<gene>
    <name evidence="18 19 20" type="primary">LOC114335752</name>
</gene>
<dbReference type="PANTHER" id="PTHR45828">
    <property type="entry name" value="CYTOCHROME B561/FERRIC REDUCTASE TRANSMEMBRANE"/>
    <property type="match status" value="1"/>
</dbReference>
<dbReference type="InterPro" id="IPR042307">
    <property type="entry name" value="Reeler_sf"/>
</dbReference>
<dbReference type="Gene3D" id="2.60.40.4060">
    <property type="entry name" value="Reeler domain"/>
    <property type="match status" value="1"/>
</dbReference>
<evidence type="ECO:0000256" key="3">
    <source>
        <dbReference type="ARBA" id="ARBA00009195"/>
    </source>
</evidence>
<sequence length="790" mass="86219">MKLPFLLFLICSTQALPDGAPSSACNSLTPFHGGGLAAQKGPPQYSIVSRLQNDVVQLTVGSTLGLKFQGFLIQGRTPNGEIVGTFQLPGGTPAHTLDCREAADSVTHNNPSPKDHLDLIWVPPVGYEGPIVFNSTIAQDYSTFWVGIQSQPVQIRKRSVPADSFYSGCGVTKYCYGAPIDCVSSQNCKVAVAITSVGDAFDFEMKANGNPVWMGVGLSDDAKMGDDSVVECVQEDGRVNAYMSWTGRAPFRATRLENPQLGINLLNASVNGEEFYCKVRRDTVTTVKGNVFDLRKNSFHVLVAAGSELKTGSVGFHNLAYYASPDPQVLSPNSQTIFNSRPTKIETTTPPYFSPPASNEQSFEYDPFYKGCGNDKLCFGHPGNCIKSGNCMVATAVKVTGDKYDFELKSRVTEKGTPKWAGVGLSLDDKMGDDSVIECVNDGNGVKAYMSFTAARPYSAKRLDNPQLGIELLNSSIVDDTIYCKVRRNIVTNVSGITFDLVNEKYNLLVATGSEITPTSVGYHDLGYAPSAEAMSLADTGEVKAASKLLIKLHGSFMLVAWIGTASLGIILARYYRQTWVGSTLMGKDMWFAMHRFFMVLTWLFTMAAFVLIFVELKAWSPNNPHAILGTVTTILCFFQPIGAYFRPHPGTSKRPIFNWAHWLVGNTAHIIAIVTLFFAVGQTKAELPEQVEYILVAYVVVHVVAHLLLSLLYCVSEKSSDSRVSSFPMKDLGAGGRNSLYNERNLDARFSTARKCILGIYIVILVVLVVGLVLITVLAPVPWPFLKKN</sequence>
<evidence type="ECO:0000256" key="11">
    <source>
        <dbReference type="SAM" id="Phobius"/>
    </source>
</evidence>
<comment type="subcellular location">
    <subcellularLocation>
        <location evidence="2">Membrane</location>
        <topology evidence="2">Multi-pass membrane protein</topology>
    </subcellularLocation>
</comment>
<dbReference type="CDD" id="cd08760">
    <property type="entry name" value="Cyt_b561_FRRS1_like"/>
    <property type="match status" value="1"/>
</dbReference>
<comment type="similarity">
    <text evidence="3">Belongs to the FRRS1 family.</text>
</comment>
<feature type="transmembrane region" description="Helical" evidence="11">
    <location>
        <begin position="658"/>
        <end position="682"/>
    </location>
</feature>
<feature type="domain" description="Reelin" evidence="15">
    <location>
        <begin position="10"/>
        <end position="168"/>
    </location>
</feature>
<organism evidence="18">
    <name type="scientific">Diabrotica virgifera virgifera</name>
    <name type="common">western corn rootworm</name>
    <dbReference type="NCBI Taxonomy" id="50390"/>
    <lineage>
        <taxon>Eukaryota</taxon>
        <taxon>Metazoa</taxon>
        <taxon>Ecdysozoa</taxon>
        <taxon>Arthropoda</taxon>
        <taxon>Hexapoda</taxon>
        <taxon>Insecta</taxon>
        <taxon>Pterygota</taxon>
        <taxon>Neoptera</taxon>
        <taxon>Endopterygota</taxon>
        <taxon>Coleoptera</taxon>
        <taxon>Polyphaga</taxon>
        <taxon>Cucujiformia</taxon>
        <taxon>Chrysomeloidea</taxon>
        <taxon>Chrysomelidae</taxon>
        <taxon>Galerucinae</taxon>
        <taxon>Diabroticina</taxon>
        <taxon>Diabroticites</taxon>
        <taxon>Diabrotica</taxon>
    </lineage>
</organism>
<dbReference type="AlphaFoldDB" id="A0A6P7FZ88"/>
<dbReference type="GO" id="GO:0140571">
    <property type="term" value="F:transmembrane ascorbate ferrireductase activity"/>
    <property type="evidence" value="ECO:0007669"/>
    <property type="project" value="TreeGrafter"/>
</dbReference>
<keyword evidence="7 11" id="KW-1133">Transmembrane helix</keyword>
<name>A0A6P7FZ88_DIAVI</name>
<keyword evidence="10" id="KW-0325">Glycoprotein</keyword>
<evidence type="ECO:0000256" key="10">
    <source>
        <dbReference type="ARBA" id="ARBA00023180"/>
    </source>
</evidence>
<feature type="domain" description="DOMON" evidence="13">
    <location>
        <begin position="389"/>
        <end position="513"/>
    </location>
</feature>
<reference evidence="16" key="2">
    <citation type="submission" date="2025-05" db="UniProtKB">
        <authorList>
            <consortium name="EnsemblMetazoa"/>
        </authorList>
    </citation>
    <scope>IDENTIFICATION</scope>
</reference>
<evidence type="ECO:0000259" key="15">
    <source>
        <dbReference type="PROSITE" id="PS51019"/>
    </source>
</evidence>
<dbReference type="PANTHER" id="PTHR45828:SF38">
    <property type="entry name" value="FERRIC-CHELATE REDUCTASE 1 HOMOLOG-RELATED"/>
    <property type="match status" value="1"/>
</dbReference>
<dbReference type="CDD" id="cd08544">
    <property type="entry name" value="Reeler"/>
    <property type="match status" value="1"/>
</dbReference>
<evidence type="ECO:0000259" key="14">
    <source>
        <dbReference type="PROSITE" id="PS50939"/>
    </source>
</evidence>
<keyword evidence="6" id="KW-0249">Electron transport</keyword>
<dbReference type="EnsemblMetazoa" id="XM_050654672.1">
    <property type="protein sequence ID" value="XP_050510629.1"/>
    <property type="gene ID" value="LOC126887254"/>
</dbReference>
<accession>A0A6P7FZ88</accession>
<dbReference type="SMART" id="SM00664">
    <property type="entry name" value="DoH"/>
    <property type="match status" value="2"/>
</dbReference>
<keyword evidence="17" id="KW-1185">Reference proteome</keyword>
<keyword evidence="12" id="KW-0732">Signal</keyword>
<evidence type="ECO:0000256" key="4">
    <source>
        <dbReference type="ARBA" id="ARBA00022448"/>
    </source>
</evidence>
<dbReference type="InterPro" id="IPR006593">
    <property type="entry name" value="Cyt_b561/ferric_Rdtase_TM"/>
</dbReference>
<dbReference type="EnsemblMetazoa" id="XM_050654670.1">
    <property type="protein sequence ID" value="XP_050510627.1"/>
    <property type="gene ID" value="LOC126887254"/>
</dbReference>
<feature type="transmembrane region" description="Helical" evidence="11">
    <location>
        <begin position="557"/>
        <end position="576"/>
    </location>
</feature>
<dbReference type="RefSeq" id="XP_028141848.1">
    <property type="nucleotide sequence ID" value="XM_028286047.1"/>
</dbReference>
<evidence type="ECO:0000259" key="13">
    <source>
        <dbReference type="PROSITE" id="PS50836"/>
    </source>
</evidence>
<proteinExistence type="inferred from homology"/>
<evidence type="ECO:0000313" key="17">
    <source>
        <dbReference type="Proteomes" id="UP001652700"/>
    </source>
</evidence>
<dbReference type="RefSeq" id="XP_028141846.1">
    <property type="nucleotide sequence ID" value="XM_028286045.1"/>
</dbReference>
<feature type="transmembrane region" description="Helical" evidence="11">
    <location>
        <begin position="759"/>
        <end position="784"/>
    </location>
</feature>
<keyword evidence="9 11" id="KW-0472">Membrane</keyword>
<feature type="transmembrane region" description="Helical" evidence="11">
    <location>
        <begin position="597"/>
        <end position="615"/>
    </location>
</feature>
<feature type="transmembrane region" description="Helical" evidence="11">
    <location>
        <begin position="694"/>
        <end position="716"/>
    </location>
</feature>
<evidence type="ECO:0000313" key="19">
    <source>
        <dbReference type="RefSeq" id="XP_028141847.1"/>
    </source>
</evidence>
<evidence type="ECO:0000256" key="1">
    <source>
        <dbReference type="ARBA" id="ARBA00001970"/>
    </source>
</evidence>
<dbReference type="InterPro" id="IPR002861">
    <property type="entry name" value="Reeler_dom"/>
</dbReference>
<dbReference type="RefSeq" id="XP_028141847.1">
    <property type="nucleotide sequence ID" value="XM_028286046.1"/>
</dbReference>
<keyword evidence="5 11" id="KW-0812">Transmembrane</keyword>
<evidence type="ECO:0000256" key="8">
    <source>
        <dbReference type="ARBA" id="ARBA00023004"/>
    </source>
</evidence>
<feature type="transmembrane region" description="Helical" evidence="11">
    <location>
        <begin position="627"/>
        <end position="646"/>
    </location>
</feature>
<feature type="domain" description="DOMON" evidence="13">
    <location>
        <begin position="186"/>
        <end position="306"/>
    </location>
</feature>
<feature type="signal peptide" evidence="12">
    <location>
        <begin position="1"/>
        <end position="15"/>
    </location>
</feature>
<feature type="chain" id="PRO_5044650972" evidence="12">
    <location>
        <begin position="16"/>
        <end position="790"/>
    </location>
</feature>
<comment type="cofactor">
    <cofactor evidence="1">
        <name>heme b</name>
        <dbReference type="ChEBI" id="CHEBI:60344"/>
    </cofactor>
</comment>
<evidence type="ECO:0000256" key="12">
    <source>
        <dbReference type="SAM" id="SignalP"/>
    </source>
</evidence>
<dbReference type="PROSITE" id="PS50836">
    <property type="entry name" value="DOMON"/>
    <property type="match status" value="2"/>
</dbReference>
<evidence type="ECO:0000313" key="18">
    <source>
        <dbReference type="RefSeq" id="XP_028141846.1"/>
    </source>
</evidence>
<dbReference type="SMART" id="SM00665">
    <property type="entry name" value="B561"/>
    <property type="match status" value="1"/>
</dbReference>
<dbReference type="PROSITE" id="PS51019">
    <property type="entry name" value="REELIN"/>
    <property type="match status" value="1"/>
</dbReference>
<dbReference type="GO" id="GO:0016020">
    <property type="term" value="C:membrane"/>
    <property type="evidence" value="ECO:0007669"/>
    <property type="project" value="UniProtKB-SubCell"/>
</dbReference>
<evidence type="ECO:0000256" key="5">
    <source>
        <dbReference type="ARBA" id="ARBA00022692"/>
    </source>
</evidence>
<dbReference type="CDD" id="cd09628">
    <property type="entry name" value="DOMON_SDR_2_like"/>
    <property type="match status" value="2"/>
</dbReference>
<dbReference type="InterPro" id="IPR051237">
    <property type="entry name" value="Ferric-chelate_Red/DefProt"/>
</dbReference>
<dbReference type="EnsemblMetazoa" id="XM_050654671.1">
    <property type="protein sequence ID" value="XP_050510628.1"/>
    <property type="gene ID" value="LOC126887254"/>
</dbReference>
<reference evidence="18 19" key="1">
    <citation type="submission" date="2025-04" db="UniProtKB">
        <authorList>
            <consortium name="RefSeq"/>
        </authorList>
    </citation>
    <scope>IDENTIFICATION</scope>
    <source>
        <tissue evidence="18 19">Whole insect</tissue>
    </source>
</reference>
<dbReference type="PROSITE" id="PS50939">
    <property type="entry name" value="CYTOCHROME_B561"/>
    <property type="match status" value="1"/>
</dbReference>
<keyword evidence="8" id="KW-0408">Iron</keyword>
<feature type="domain" description="Cytochrome b561" evidence="14">
    <location>
        <begin position="517"/>
        <end position="721"/>
    </location>
</feature>
<dbReference type="Gene3D" id="1.20.120.1770">
    <property type="match status" value="1"/>
</dbReference>
<evidence type="ECO:0000256" key="9">
    <source>
        <dbReference type="ARBA" id="ARBA00023136"/>
    </source>
</evidence>
<dbReference type="Pfam" id="PF03351">
    <property type="entry name" value="DOMON"/>
    <property type="match status" value="2"/>
</dbReference>
<keyword evidence="4" id="KW-0813">Transport</keyword>
<protein>
    <submittedName>
        <fullName evidence="18 19">Ferric-chelate reductase 1 homolog</fullName>
    </submittedName>
</protein>
<evidence type="ECO:0000313" key="16">
    <source>
        <dbReference type="EnsemblMetazoa" id="XP_050510626.1"/>
    </source>
</evidence>
<dbReference type="Proteomes" id="UP001652700">
    <property type="component" value="Unplaced"/>
</dbReference>
<dbReference type="Pfam" id="PF02014">
    <property type="entry name" value="Reeler"/>
    <property type="match status" value="1"/>
</dbReference>
<evidence type="ECO:0000256" key="2">
    <source>
        <dbReference type="ARBA" id="ARBA00004141"/>
    </source>
</evidence>
<evidence type="ECO:0000256" key="6">
    <source>
        <dbReference type="ARBA" id="ARBA00022982"/>
    </source>
</evidence>
<dbReference type="EnsemblMetazoa" id="XM_050654669.1">
    <property type="protein sequence ID" value="XP_050510626.1"/>
    <property type="gene ID" value="LOC126887254"/>
</dbReference>
<evidence type="ECO:0000313" key="20">
    <source>
        <dbReference type="RefSeq" id="XP_028141848.1"/>
    </source>
</evidence>